<dbReference type="Gene3D" id="3.40.50.720">
    <property type="entry name" value="NAD(P)-binding Rossmann-like Domain"/>
    <property type="match status" value="1"/>
</dbReference>
<dbReference type="Proteomes" id="UP001274830">
    <property type="component" value="Unassembled WGS sequence"/>
</dbReference>
<sequence>MELSVVSPVSVYGPILSANFATSIIVISRLMNGGMPGLPRLSWNIVDVRDVADLHLRAMTSPHAAGQRYIANSGGPVTMLDISTVLRKRLGDRAHNVPSRVLPDILFRVVSWFDPSVALIVPELGKSKVTTSEKAIKGLGWEARSSEEAIVAPAESLERFGLVKK</sequence>
<dbReference type="EMBL" id="JAUTXT010000016">
    <property type="protein sequence ID" value="KAK3675123.1"/>
    <property type="molecule type" value="Genomic_DNA"/>
</dbReference>
<keyword evidence="3" id="KW-1185">Reference proteome</keyword>
<dbReference type="InterPro" id="IPR036291">
    <property type="entry name" value="NAD(P)-bd_dom_sf"/>
</dbReference>
<dbReference type="GO" id="GO:0005737">
    <property type="term" value="C:cytoplasm"/>
    <property type="evidence" value="ECO:0007669"/>
    <property type="project" value="TreeGrafter"/>
</dbReference>
<evidence type="ECO:0000313" key="3">
    <source>
        <dbReference type="Proteomes" id="UP001274830"/>
    </source>
</evidence>
<comment type="caution">
    <text evidence="2">The sequence shown here is derived from an EMBL/GenBank/DDBJ whole genome shotgun (WGS) entry which is preliminary data.</text>
</comment>
<organism evidence="2 3">
    <name type="scientific">Recurvomyces mirabilis</name>
    <dbReference type="NCBI Taxonomy" id="574656"/>
    <lineage>
        <taxon>Eukaryota</taxon>
        <taxon>Fungi</taxon>
        <taxon>Dikarya</taxon>
        <taxon>Ascomycota</taxon>
        <taxon>Pezizomycotina</taxon>
        <taxon>Dothideomycetes</taxon>
        <taxon>Dothideomycetidae</taxon>
        <taxon>Mycosphaerellales</taxon>
        <taxon>Teratosphaeriaceae</taxon>
        <taxon>Recurvomyces</taxon>
    </lineage>
</organism>
<dbReference type="PANTHER" id="PTHR48079">
    <property type="entry name" value="PROTEIN YEEZ"/>
    <property type="match status" value="1"/>
</dbReference>
<keyword evidence="1" id="KW-0472">Membrane</keyword>
<name>A0AAE0WNU8_9PEZI</name>
<feature type="transmembrane region" description="Helical" evidence="1">
    <location>
        <begin position="12"/>
        <end position="31"/>
    </location>
</feature>
<evidence type="ECO:0000313" key="2">
    <source>
        <dbReference type="EMBL" id="KAK3675123.1"/>
    </source>
</evidence>
<evidence type="ECO:0000256" key="1">
    <source>
        <dbReference type="SAM" id="Phobius"/>
    </source>
</evidence>
<dbReference type="GO" id="GO:0004029">
    <property type="term" value="F:aldehyde dehydrogenase (NAD+) activity"/>
    <property type="evidence" value="ECO:0007669"/>
    <property type="project" value="TreeGrafter"/>
</dbReference>
<dbReference type="SUPFAM" id="SSF51735">
    <property type="entry name" value="NAD(P)-binding Rossmann-fold domains"/>
    <property type="match status" value="1"/>
</dbReference>
<gene>
    <name evidence="2" type="ORF">LTR78_005057</name>
</gene>
<proteinExistence type="predicted"/>
<protein>
    <submittedName>
        <fullName evidence="2">Uncharacterized protein</fullName>
    </submittedName>
</protein>
<keyword evidence="1" id="KW-1133">Transmembrane helix</keyword>
<keyword evidence="1" id="KW-0812">Transmembrane</keyword>
<dbReference type="InterPro" id="IPR051783">
    <property type="entry name" value="NAD(P)-dependent_oxidoreduct"/>
</dbReference>
<reference evidence="2" key="1">
    <citation type="submission" date="2023-07" db="EMBL/GenBank/DDBJ databases">
        <title>Black Yeasts Isolated from many extreme environments.</title>
        <authorList>
            <person name="Coleine C."/>
            <person name="Stajich J.E."/>
            <person name="Selbmann L."/>
        </authorList>
    </citation>
    <scope>NUCLEOTIDE SEQUENCE</scope>
    <source>
        <strain evidence="2">CCFEE 5485</strain>
    </source>
</reference>
<dbReference type="AlphaFoldDB" id="A0AAE0WNU8"/>
<dbReference type="PANTHER" id="PTHR48079:SF6">
    <property type="entry name" value="NAD(P)-BINDING DOMAIN-CONTAINING PROTEIN-RELATED"/>
    <property type="match status" value="1"/>
</dbReference>
<accession>A0AAE0WNU8</accession>